<accession>A0AAN9YQC2</accession>
<evidence type="ECO:0000256" key="1">
    <source>
        <dbReference type="SAM" id="Phobius"/>
    </source>
</evidence>
<feature type="transmembrane region" description="Helical" evidence="1">
    <location>
        <begin position="361"/>
        <end position="383"/>
    </location>
</feature>
<comment type="caution">
    <text evidence="3">The sequence shown here is derived from an EMBL/GenBank/DDBJ whole genome shotgun (WGS) entry which is preliminary data.</text>
</comment>
<evidence type="ECO:0000313" key="4">
    <source>
        <dbReference type="Proteomes" id="UP001320420"/>
    </source>
</evidence>
<keyword evidence="4" id="KW-1185">Reference proteome</keyword>
<dbReference type="PANTHER" id="PTHR35395">
    <property type="entry name" value="DUF6536 DOMAIN-CONTAINING PROTEIN"/>
    <property type="match status" value="1"/>
</dbReference>
<evidence type="ECO:0000259" key="2">
    <source>
        <dbReference type="Pfam" id="PF20163"/>
    </source>
</evidence>
<feature type="domain" description="DUF6536" evidence="2">
    <location>
        <begin position="19"/>
        <end position="174"/>
    </location>
</feature>
<dbReference type="EMBL" id="JAKJXP020000015">
    <property type="protein sequence ID" value="KAK7755073.1"/>
    <property type="molecule type" value="Genomic_DNA"/>
</dbReference>
<dbReference type="Proteomes" id="UP001320420">
    <property type="component" value="Unassembled WGS sequence"/>
</dbReference>
<keyword evidence="1" id="KW-0812">Transmembrane</keyword>
<gene>
    <name evidence="3" type="ORF">SLS62_002888</name>
</gene>
<sequence length="586" mass="63656">MKPQPEARATNDDSRISGWRRLAVFNITLLGVFTVVFLGFVVAAAVRLGGMSGPIMFYTGDCKAGNGAWRVSFSLHLLINIAASCVLASSNFFMQVLNAPSRAEIDRLHARGKSLEIGYPSWTNTFRMSWAKTAALAVLLLSSLPIHLLFNSAIFQTDYRERFFHLTIASEGFVNGAQFFPPGASLTAPDGDDPANAENTTYAAANAARWTKLEPAACNEIYTTCRGLTEYGHVVVIVDGFDGSSAGWARDQVWMLSANESAGWDEVIPPAESNSMWFAASCKMADSLGGTLTCENNCAAALGTKAVESTTYQPPDTWTIDFFRGRLVQGELKGDQGPLLVKYCLAEPLGESCSVGFSNKILLIVTVCVLVKTITCLVIFILLRHTKPLVTLGDAIESFIVQPDRQTRDLGFYTATTGSGYFSDQGVRVEDPDLPPDSILALRFSTGPMLLVALISAILLIFLALILYRKLPSSMPIVGGNSAAISAACHVSPLSKVSPELDAKRTSDYIVTEGTSLEHDGFLEHGGLTLRSDMSQSLMKWGILQMPKEWYDSHQPVDDGVELAHLSFGDISNDVKPPEGRTYLFR</sequence>
<feature type="transmembrane region" description="Helical" evidence="1">
    <location>
        <begin position="23"/>
        <end position="46"/>
    </location>
</feature>
<proteinExistence type="predicted"/>
<name>A0AAN9YQC2_9PEZI</name>
<keyword evidence="1" id="KW-1133">Transmembrane helix</keyword>
<keyword evidence="1" id="KW-0472">Membrane</keyword>
<protein>
    <recommendedName>
        <fullName evidence="2">DUF6536 domain-containing protein</fullName>
    </recommendedName>
</protein>
<reference evidence="3 4" key="1">
    <citation type="submission" date="2024-02" db="EMBL/GenBank/DDBJ databases">
        <title>De novo assembly and annotation of 12 fungi associated with fruit tree decline syndrome in Ontario, Canada.</title>
        <authorList>
            <person name="Sulman M."/>
            <person name="Ellouze W."/>
            <person name="Ilyukhin E."/>
        </authorList>
    </citation>
    <scope>NUCLEOTIDE SEQUENCE [LARGE SCALE GENOMIC DNA]</scope>
    <source>
        <strain evidence="3 4">M11/M66-122</strain>
    </source>
</reference>
<evidence type="ECO:0000313" key="3">
    <source>
        <dbReference type="EMBL" id="KAK7755073.1"/>
    </source>
</evidence>
<organism evidence="3 4">
    <name type="scientific">Diatrype stigma</name>
    <dbReference type="NCBI Taxonomy" id="117547"/>
    <lineage>
        <taxon>Eukaryota</taxon>
        <taxon>Fungi</taxon>
        <taxon>Dikarya</taxon>
        <taxon>Ascomycota</taxon>
        <taxon>Pezizomycotina</taxon>
        <taxon>Sordariomycetes</taxon>
        <taxon>Xylariomycetidae</taxon>
        <taxon>Xylariales</taxon>
        <taxon>Diatrypaceae</taxon>
        <taxon>Diatrype</taxon>
    </lineage>
</organism>
<dbReference type="AlphaFoldDB" id="A0AAN9YQC2"/>
<feature type="transmembrane region" description="Helical" evidence="1">
    <location>
        <begin position="449"/>
        <end position="468"/>
    </location>
</feature>
<feature type="transmembrane region" description="Helical" evidence="1">
    <location>
        <begin position="130"/>
        <end position="150"/>
    </location>
</feature>
<dbReference type="Pfam" id="PF20163">
    <property type="entry name" value="DUF6536"/>
    <property type="match status" value="1"/>
</dbReference>
<dbReference type="InterPro" id="IPR046623">
    <property type="entry name" value="DUF6536"/>
</dbReference>
<dbReference type="PANTHER" id="PTHR35395:SF1">
    <property type="entry name" value="DUF6536 DOMAIN-CONTAINING PROTEIN"/>
    <property type="match status" value="1"/>
</dbReference>